<organism evidence="2 3">
    <name type="scientific">Aplosporella prunicola CBS 121167</name>
    <dbReference type="NCBI Taxonomy" id="1176127"/>
    <lineage>
        <taxon>Eukaryota</taxon>
        <taxon>Fungi</taxon>
        <taxon>Dikarya</taxon>
        <taxon>Ascomycota</taxon>
        <taxon>Pezizomycotina</taxon>
        <taxon>Dothideomycetes</taxon>
        <taxon>Dothideomycetes incertae sedis</taxon>
        <taxon>Botryosphaeriales</taxon>
        <taxon>Aplosporellaceae</taxon>
        <taxon>Aplosporella</taxon>
    </lineage>
</organism>
<dbReference type="RefSeq" id="XP_033398852.1">
    <property type="nucleotide sequence ID" value="XM_033543056.1"/>
</dbReference>
<name>A0A6A6BG50_9PEZI</name>
<accession>A0A6A6BG50</accession>
<dbReference type="Proteomes" id="UP000799438">
    <property type="component" value="Unassembled WGS sequence"/>
</dbReference>
<sequence length="301" mass="32554">MSLFGTFGNIPTTSGSPGVSFPKNMPSSITAEGRSSSAGLFGNNRPSGSSIFGGATGSSTTNNRPTGGSIFSPASMQNDSSRPTPSTGIHSPLPLFGGASLNAQPSQPPMSDQNTSTGTTERDRNDIEALRNEIEELRRKLDNNTQNTSDLVEAIKDGFVDIKTTLMDIQKSLSGQNDELKDARMSNWSLRTDVLGLRDDVQALRWQENSKASGSKINLAFISQSEFESAIKAQCAQVVLPPFQSMFTGGPIPDFPKTVGDLEKLSAEQIDEILHHLLVKETPEGLEQKRKLLKEKIWLKV</sequence>
<proteinExistence type="predicted"/>
<dbReference type="AlphaFoldDB" id="A0A6A6BG50"/>
<reference evidence="2" key="1">
    <citation type="journal article" date="2020" name="Stud. Mycol.">
        <title>101 Dothideomycetes genomes: a test case for predicting lifestyles and emergence of pathogens.</title>
        <authorList>
            <person name="Haridas S."/>
            <person name="Albert R."/>
            <person name="Binder M."/>
            <person name="Bloem J."/>
            <person name="Labutti K."/>
            <person name="Salamov A."/>
            <person name="Andreopoulos B."/>
            <person name="Baker S."/>
            <person name="Barry K."/>
            <person name="Bills G."/>
            <person name="Bluhm B."/>
            <person name="Cannon C."/>
            <person name="Castanera R."/>
            <person name="Culley D."/>
            <person name="Daum C."/>
            <person name="Ezra D."/>
            <person name="Gonzalez J."/>
            <person name="Henrissat B."/>
            <person name="Kuo A."/>
            <person name="Liang C."/>
            <person name="Lipzen A."/>
            <person name="Lutzoni F."/>
            <person name="Magnuson J."/>
            <person name="Mondo S."/>
            <person name="Nolan M."/>
            <person name="Ohm R."/>
            <person name="Pangilinan J."/>
            <person name="Park H.-J."/>
            <person name="Ramirez L."/>
            <person name="Alfaro M."/>
            <person name="Sun H."/>
            <person name="Tritt A."/>
            <person name="Yoshinaga Y."/>
            <person name="Zwiers L.-H."/>
            <person name="Turgeon B."/>
            <person name="Goodwin S."/>
            <person name="Spatafora J."/>
            <person name="Crous P."/>
            <person name="Grigoriev I."/>
        </authorList>
    </citation>
    <scope>NUCLEOTIDE SEQUENCE</scope>
    <source>
        <strain evidence="2">CBS 121167</strain>
    </source>
</reference>
<feature type="region of interest" description="Disordered" evidence="1">
    <location>
        <begin position="1"/>
        <end position="126"/>
    </location>
</feature>
<evidence type="ECO:0000313" key="3">
    <source>
        <dbReference type="Proteomes" id="UP000799438"/>
    </source>
</evidence>
<evidence type="ECO:0000256" key="1">
    <source>
        <dbReference type="SAM" id="MobiDB-lite"/>
    </source>
</evidence>
<evidence type="ECO:0000313" key="2">
    <source>
        <dbReference type="EMBL" id="KAF2143140.1"/>
    </source>
</evidence>
<feature type="compositionally biased region" description="Polar residues" evidence="1">
    <location>
        <begin position="57"/>
        <end position="66"/>
    </location>
</feature>
<feature type="compositionally biased region" description="Polar residues" evidence="1">
    <location>
        <begin position="72"/>
        <end position="89"/>
    </location>
</feature>
<dbReference type="GeneID" id="54300553"/>
<feature type="compositionally biased region" description="Polar residues" evidence="1">
    <location>
        <begin position="101"/>
        <end position="119"/>
    </location>
</feature>
<gene>
    <name evidence="2" type="ORF">K452DRAFT_307317</name>
</gene>
<dbReference type="EMBL" id="ML995482">
    <property type="protein sequence ID" value="KAF2143140.1"/>
    <property type="molecule type" value="Genomic_DNA"/>
</dbReference>
<keyword evidence="3" id="KW-1185">Reference proteome</keyword>
<protein>
    <submittedName>
        <fullName evidence="2">Uncharacterized protein</fullName>
    </submittedName>
</protein>
<feature type="compositionally biased region" description="Polar residues" evidence="1">
    <location>
        <begin position="25"/>
        <end position="50"/>
    </location>
</feature>